<dbReference type="SUPFAM" id="SSF158622">
    <property type="entry name" value="YheA/YmcA-like"/>
    <property type="match status" value="1"/>
</dbReference>
<sequence>MSDILTAHKELSERAAQIGEMVTKSLEMSIFKQAERDLQKHQEAQDLIADLQQKQAQGSEVDHLLDRLEGLDVVRHFTVAQQGLSDVVAHVTKILTATLSDRLDILLEQQGGCGSCPSTGCDGTSGNAGCEGGSTSCHA</sequence>
<proteinExistence type="predicted"/>
<organism evidence="1 2">
    <name type="scientific">Tumebacillus lipolyticus</name>
    <dbReference type="NCBI Taxonomy" id="1280370"/>
    <lineage>
        <taxon>Bacteria</taxon>
        <taxon>Bacillati</taxon>
        <taxon>Bacillota</taxon>
        <taxon>Bacilli</taxon>
        <taxon>Bacillales</taxon>
        <taxon>Alicyclobacillaceae</taxon>
        <taxon>Tumebacillus</taxon>
    </lineage>
</organism>
<protein>
    <submittedName>
        <fullName evidence="1">YlbF family regulator</fullName>
    </submittedName>
</protein>
<dbReference type="RefSeq" id="WP_386043157.1">
    <property type="nucleotide sequence ID" value="NZ_JBHUIO010000002.1"/>
</dbReference>
<evidence type="ECO:0000313" key="1">
    <source>
        <dbReference type="EMBL" id="MFD2168438.1"/>
    </source>
</evidence>
<name>A0ABW4ZRY5_9BACL</name>
<dbReference type="InterPro" id="IPR023378">
    <property type="entry name" value="YheA/YmcA-like_dom_sf"/>
</dbReference>
<dbReference type="EMBL" id="JBHUIO010000002">
    <property type="protein sequence ID" value="MFD2168438.1"/>
    <property type="molecule type" value="Genomic_DNA"/>
</dbReference>
<keyword evidence="2" id="KW-1185">Reference proteome</keyword>
<dbReference type="Pfam" id="PF06133">
    <property type="entry name" value="Com_YlbF"/>
    <property type="match status" value="1"/>
</dbReference>
<comment type="caution">
    <text evidence="1">The sequence shown here is derived from an EMBL/GenBank/DDBJ whole genome shotgun (WGS) entry which is preliminary data.</text>
</comment>
<evidence type="ECO:0000313" key="2">
    <source>
        <dbReference type="Proteomes" id="UP001597343"/>
    </source>
</evidence>
<accession>A0ABW4ZRY5</accession>
<gene>
    <name evidence="1" type="ORF">ACFSOY_00130</name>
</gene>
<dbReference type="Gene3D" id="1.20.1500.10">
    <property type="entry name" value="YheA/YmcA-like"/>
    <property type="match status" value="1"/>
</dbReference>
<dbReference type="Proteomes" id="UP001597343">
    <property type="component" value="Unassembled WGS sequence"/>
</dbReference>
<dbReference type="InterPro" id="IPR010368">
    <property type="entry name" value="Com_YlbF"/>
</dbReference>
<reference evidence="2" key="1">
    <citation type="journal article" date="2019" name="Int. J. Syst. Evol. Microbiol.">
        <title>The Global Catalogue of Microorganisms (GCM) 10K type strain sequencing project: providing services to taxonomists for standard genome sequencing and annotation.</title>
        <authorList>
            <consortium name="The Broad Institute Genomics Platform"/>
            <consortium name="The Broad Institute Genome Sequencing Center for Infectious Disease"/>
            <person name="Wu L."/>
            <person name="Ma J."/>
        </authorList>
    </citation>
    <scope>NUCLEOTIDE SEQUENCE [LARGE SCALE GENOMIC DNA]</scope>
    <source>
        <strain evidence="2">CGMCC 1.13574</strain>
    </source>
</reference>